<feature type="chain" id="PRO_5020819251" description="Streptogrisin C" evidence="2">
    <location>
        <begin position="29"/>
        <end position="423"/>
    </location>
</feature>
<reference evidence="3 4" key="1">
    <citation type="submission" date="2019-03" db="EMBL/GenBank/DDBJ databases">
        <title>Genomic Encyclopedia of Type Strains, Phase IV (KMG-IV): sequencing the most valuable type-strain genomes for metagenomic binning, comparative biology and taxonomic classification.</title>
        <authorList>
            <person name="Goeker M."/>
        </authorList>
    </citation>
    <scope>NUCLEOTIDE SEQUENCE [LARGE SCALE GENOMIC DNA]</scope>
    <source>
        <strain evidence="3 4">DSM 45934</strain>
    </source>
</reference>
<keyword evidence="2" id="KW-0732">Signal</keyword>
<comment type="caution">
    <text evidence="3">The sequence shown here is derived from an EMBL/GenBank/DDBJ whole genome shotgun (WGS) entry which is preliminary data.</text>
</comment>
<dbReference type="PROSITE" id="PS00135">
    <property type="entry name" value="TRYPSIN_SER"/>
    <property type="match status" value="1"/>
</dbReference>
<proteinExistence type="predicted"/>
<dbReference type="InterPro" id="IPR043504">
    <property type="entry name" value="Peptidase_S1_PA_chymotrypsin"/>
</dbReference>
<sequence length="423" mass="43995">MRTTWRNSLTVLGTILTLLAGAASHGNAADDKPSQDGMSPITDPVPGDFKSWTDLFAEQDHLNAGADKIAAARDTGKDDGYAGLTAAPLDRKIYLYWRGPVPPPVQDAVATASKDAPVAVMQAPYSEAELLDRGRSLPAEPLVTGYSPNVDGSGLTVSVSVSEEEGRGLPAVKDLGVPVVIDPFVKIDAVWDRLGDIPSYWGGAKWLNPSGGGCSTGFSVRFDGRPAMLSAGHCGKNGDMARTGVGVSMGAINNKVAGRDTLVIPVSSAAGRIYTGPVNPLPFPPMSTPIKGTRAARVGNYVCTSGSYTGQHCNIRIEAVNQSILTDVGWMSPEVKATSQVVGGVAVGRGDSGGPVTTLSLLFVTSHLLSFGTFATGTISAGETPLGPCGYSPGCYHTVYFADVTQTVAYYNGWGHSVAVMTE</sequence>
<dbReference type="CDD" id="cd21112">
    <property type="entry name" value="alphaLP-like"/>
    <property type="match status" value="1"/>
</dbReference>
<evidence type="ECO:0000313" key="3">
    <source>
        <dbReference type="EMBL" id="TCO53770.1"/>
    </source>
</evidence>
<evidence type="ECO:0000256" key="2">
    <source>
        <dbReference type="SAM" id="SignalP"/>
    </source>
</evidence>
<dbReference type="InterPro" id="IPR018114">
    <property type="entry name" value="TRYPSIN_HIS"/>
</dbReference>
<dbReference type="AlphaFoldDB" id="A0A4V2S5Z5"/>
<gene>
    <name evidence="3" type="ORF">EV192_110362</name>
</gene>
<protein>
    <recommendedName>
        <fullName evidence="5">Streptogrisin C</fullName>
    </recommendedName>
</protein>
<evidence type="ECO:0000256" key="1">
    <source>
        <dbReference type="SAM" id="MobiDB-lite"/>
    </source>
</evidence>
<dbReference type="GO" id="GO:0004252">
    <property type="term" value="F:serine-type endopeptidase activity"/>
    <property type="evidence" value="ECO:0007669"/>
    <property type="project" value="InterPro"/>
</dbReference>
<dbReference type="PROSITE" id="PS00134">
    <property type="entry name" value="TRYPSIN_HIS"/>
    <property type="match status" value="1"/>
</dbReference>
<dbReference type="Proteomes" id="UP000295680">
    <property type="component" value="Unassembled WGS sequence"/>
</dbReference>
<dbReference type="GO" id="GO:0006508">
    <property type="term" value="P:proteolysis"/>
    <property type="evidence" value="ECO:0007669"/>
    <property type="project" value="InterPro"/>
</dbReference>
<evidence type="ECO:0008006" key="5">
    <source>
        <dbReference type="Google" id="ProtNLM"/>
    </source>
</evidence>
<name>A0A4V2S5Z5_9PSEU</name>
<feature type="region of interest" description="Disordered" evidence="1">
    <location>
        <begin position="25"/>
        <end position="44"/>
    </location>
</feature>
<accession>A0A4V2S5Z5</accession>
<evidence type="ECO:0000313" key="4">
    <source>
        <dbReference type="Proteomes" id="UP000295680"/>
    </source>
</evidence>
<dbReference type="SUPFAM" id="SSF50494">
    <property type="entry name" value="Trypsin-like serine proteases"/>
    <property type="match status" value="1"/>
</dbReference>
<feature type="signal peptide" evidence="2">
    <location>
        <begin position="1"/>
        <end position="28"/>
    </location>
</feature>
<dbReference type="Gene3D" id="2.40.10.10">
    <property type="entry name" value="Trypsin-like serine proteases"/>
    <property type="match status" value="2"/>
</dbReference>
<organism evidence="3 4">
    <name type="scientific">Actinocrispum wychmicini</name>
    <dbReference type="NCBI Taxonomy" id="1213861"/>
    <lineage>
        <taxon>Bacteria</taxon>
        <taxon>Bacillati</taxon>
        <taxon>Actinomycetota</taxon>
        <taxon>Actinomycetes</taxon>
        <taxon>Pseudonocardiales</taxon>
        <taxon>Pseudonocardiaceae</taxon>
        <taxon>Actinocrispum</taxon>
    </lineage>
</organism>
<dbReference type="InterPro" id="IPR009003">
    <property type="entry name" value="Peptidase_S1_PA"/>
</dbReference>
<dbReference type="InterPro" id="IPR033116">
    <property type="entry name" value="TRYPSIN_SER"/>
</dbReference>
<keyword evidence="4" id="KW-1185">Reference proteome</keyword>
<dbReference type="EMBL" id="SLWS01000010">
    <property type="protein sequence ID" value="TCO53770.1"/>
    <property type="molecule type" value="Genomic_DNA"/>
</dbReference>